<dbReference type="SUPFAM" id="SSF102114">
    <property type="entry name" value="Radical SAM enzymes"/>
    <property type="match status" value="1"/>
</dbReference>
<dbReference type="GO" id="GO:0051539">
    <property type="term" value="F:4 iron, 4 sulfur cluster binding"/>
    <property type="evidence" value="ECO:0007669"/>
    <property type="project" value="UniProtKB-UniRule"/>
</dbReference>
<keyword evidence="9" id="KW-0963">Cytoplasm</keyword>
<evidence type="ECO:0000256" key="6">
    <source>
        <dbReference type="ARBA" id="ARBA00023004"/>
    </source>
</evidence>
<dbReference type="GO" id="GO:0004109">
    <property type="term" value="F:coproporphyrinogen oxidase activity"/>
    <property type="evidence" value="ECO:0007669"/>
    <property type="project" value="InterPro"/>
</dbReference>
<dbReference type="InterPro" id="IPR013785">
    <property type="entry name" value="Aldolase_TIM"/>
</dbReference>
<dbReference type="PANTHER" id="PTHR13932">
    <property type="entry name" value="COPROPORPHYRINIGEN III OXIDASE"/>
    <property type="match status" value="1"/>
</dbReference>
<organism evidence="11 12">
    <name type="scientific">Psychrobacillus soli</name>
    <dbReference type="NCBI Taxonomy" id="1543965"/>
    <lineage>
        <taxon>Bacteria</taxon>
        <taxon>Bacillati</taxon>
        <taxon>Bacillota</taxon>
        <taxon>Bacilli</taxon>
        <taxon>Bacillales</taxon>
        <taxon>Bacillaceae</taxon>
        <taxon>Psychrobacillus</taxon>
    </lineage>
</organism>
<dbReference type="GO" id="GO:0046872">
    <property type="term" value="F:metal ion binding"/>
    <property type="evidence" value="ECO:0007669"/>
    <property type="project" value="UniProtKB-UniRule"/>
</dbReference>
<dbReference type="InterPro" id="IPR006638">
    <property type="entry name" value="Elp3/MiaA/NifB-like_rSAM"/>
</dbReference>
<evidence type="ECO:0000256" key="7">
    <source>
        <dbReference type="ARBA" id="ARBA00023014"/>
    </source>
</evidence>
<dbReference type="PROSITE" id="PS51918">
    <property type="entry name" value="RADICAL_SAM"/>
    <property type="match status" value="1"/>
</dbReference>
<proteinExistence type="inferred from homology"/>
<comment type="similarity">
    <text evidence="1">Belongs to the anaerobic coproporphyrinogen-III oxidase family. HemW subfamily.</text>
</comment>
<dbReference type="InterPro" id="IPR010723">
    <property type="entry name" value="HemN_C"/>
</dbReference>
<dbReference type="NCBIfam" id="TIGR00539">
    <property type="entry name" value="hemN_rel"/>
    <property type="match status" value="1"/>
</dbReference>
<gene>
    <name evidence="11" type="ORF">FG383_14880</name>
</gene>
<comment type="subcellular location">
    <subcellularLocation>
        <location evidence="9">Cytoplasm</location>
    </subcellularLocation>
</comment>
<evidence type="ECO:0000256" key="1">
    <source>
        <dbReference type="ARBA" id="ARBA00006100"/>
    </source>
</evidence>
<dbReference type="GO" id="GO:0005737">
    <property type="term" value="C:cytoplasm"/>
    <property type="evidence" value="ECO:0007669"/>
    <property type="project" value="UniProtKB-SubCell"/>
</dbReference>
<evidence type="ECO:0000256" key="4">
    <source>
        <dbReference type="ARBA" id="ARBA00022691"/>
    </source>
</evidence>
<dbReference type="PANTHER" id="PTHR13932:SF5">
    <property type="entry name" value="RADICAL S-ADENOSYL METHIONINE DOMAIN-CONTAINING PROTEIN 1, MITOCHONDRIAL"/>
    <property type="match status" value="1"/>
</dbReference>
<dbReference type="GO" id="GO:0006779">
    <property type="term" value="P:porphyrin-containing compound biosynthetic process"/>
    <property type="evidence" value="ECO:0007669"/>
    <property type="project" value="InterPro"/>
</dbReference>
<dbReference type="Gene3D" id="3.20.20.70">
    <property type="entry name" value="Aldolase class I"/>
    <property type="match status" value="1"/>
</dbReference>
<comment type="caution">
    <text evidence="11">The sequence shown here is derived from an EMBL/GenBank/DDBJ whole genome shotgun (WGS) entry which is preliminary data.</text>
</comment>
<protein>
    <recommendedName>
        <fullName evidence="2 9">Heme chaperone HemW</fullName>
    </recommendedName>
</protein>
<keyword evidence="9" id="KW-0004">4Fe-4S</keyword>
<feature type="domain" description="Radical SAM core" evidence="10">
    <location>
        <begin position="1"/>
        <end position="233"/>
    </location>
</feature>
<keyword evidence="6 9" id="KW-0408">Iron</keyword>
<dbReference type="AlphaFoldDB" id="A0A544SZI0"/>
<dbReference type="Proteomes" id="UP000318937">
    <property type="component" value="Unassembled WGS sequence"/>
</dbReference>
<dbReference type="RefSeq" id="WP_142608180.1">
    <property type="nucleotide sequence ID" value="NZ_VDGG01000034.1"/>
</dbReference>
<dbReference type="SMART" id="SM00729">
    <property type="entry name" value="Elp3"/>
    <property type="match status" value="1"/>
</dbReference>
<dbReference type="Pfam" id="PF04055">
    <property type="entry name" value="Radical_SAM"/>
    <property type="match status" value="1"/>
</dbReference>
<dbReference type="EMBL" id="VDGG01000034">
    <property type="protein sequence ID" value="TQR10604.1"/>
    <property type="molecule type" value="Genomic_DNA"/>
</dbReference>
<dbReference type="OrthoDB" id="9808022at2"/>
<accession>A0A544SZI0</accession>
<keyword evidence="4 9" id="KW-0949">S-adenosyl-L-methionine</keyword>
<evidence type="ECO:0000256" key="5">
    <source>
        <dbReference type="ARBA" id="ARBA00022723"/>
    </source>
</evidence>
<evidence type="ECO:0000313" key="12">
    <source>
        <dbReference type="Proteomes" id="UP000318937"/>
    </source>
</evidence>
<evidence type="ECO:0000259" key="10">
    <source>
        <dbReference type="PROSITE" id="PS51918"/>
    </source>
</evidence>
<dbReference type="Pfam" id="PF06969">
    <property type="entry name" value="HemN_C"/>
    <property type="match status" value="1"/>
</dbReference>
<keyword evidence="3 9" id="KW-0349">Heme</keyword>
<evidence type="ECO:0000313" key="11">
    <source>
        <dbReference type="EMBL" id="TQR10604.1"/>
    </source>
</evidence>
<dbReference type="InterPro" id="IPR034505">
    <property type="entry name" value="Coproporphyrinogen-III_oxidase"/>
</dbReference>
<evidence type="ECO:0000256" key="3">
    <source>
        <dbReference type="ARBA" id="ARBA00022617"/>
    </source>
</evidence>
<reference evidence="11 12" key="1">
    <citation type="submission" date="2019-05" db="EMBL/GenBank/DDBJ databases">
        <title>Psychrobacillus vulpis sp. nov., a new species isolated from feces of a red fox that inhabits in The Tablas de Daimiel Natural Park, Albacete, Spain.</title>
        <authorList>
            <person name="Rodriguez M."/>
            <person name="Reina J.C."/>
            <person name="Bejar V."/>
            <person name="Llamas I."/>
        </authorList>
    </citation>
    <scope>NUCLEOTIDE SEQUENCE [LARGE SCALE GENOMIC DNA]</scope>
    <source>
        <strain evidence="11 12">NHI-2</strain>
    </source>
</reference>
<evidence type="ECO:0000256" key="8">
    <source>
        <dbReference type="ARBA" id="ARBA00023186"/>
    </source>
</evidence>
<dbReference type="SFLD" id="SFLDG01065">
    <property type="entry name" value="anaerobic_coproporphyrinogen-I"/>
    <property type="match status" value="1"/>
</dbReference>
<keyword evidence="5 9" id="KW-0479">Metal-binding</keyword>
<dbReference type="InterPro" id="IPR004559">
    <property type="entry name" value="HemW-like"/>
</dbReference>
<dbReference type="SFLD" id="SFLDG01082">
    <property type="entry name" value="B12-binding_domain_containing"/>
    <property type="match status" value="1"/>
</dbReference>
<keyword evidence="7 9" id="KW-0411">Iron-sulfur</keyword>
<dbReference type="SFLD" id="SFLDS00029">
    <property type="entry name" value="Radical_SAM"/>
    <property type="match status" value="1"/>
</dbReference>
<dbReference type="SFLD" id="SFLDF00288">
    <property type="entry name" value="HemN-like__clustered_with_nucl"/>
    <property type="match status" value="1"/>
</dbReference>
<dbReference type="CDD" id="cd01335">
    <property type="entry name" value="Radical_SAM"/>
    <property type="match status" value="1"/>
</dbReference>
<keyword evidence="12" id="KW-1185">Reference proteome</keyword>
<comment type="function">
    <text evidence="9">Probably acts as a heme chaperone, transferring heme to an unknown acceptor. Binds one molecule of heme per monomer, possibly covalently. Binds 1 [4Fe-4S] cluster. The cluster is coordinated with 3 cysteines and an exchangeable S-adenosyl-L-methionine.</text>
</comment>
<dbReference type="SFLD" id="SFLDF00562">
    <property type="entry name" value="HemN-like__clustered_with_heat"/>
    <property type="match status" value="1"/>
</dbReference>
<sequence>MVRGVYIHIPFCHQICNYCDFNKFFFQNQPVDEYIEALGQEMVLWADDLKNASVETIFIGGGTPTSLSVKQLERLLALIHTHIPMDSLVEFTSEANPDELTLEKMQLMRKFGVNRLSMGVQTFDQELLQVLGRTHSNDHVYKVIEYAKQTNFPSISIDLMYGLPNQTMDQWKASLKEAFRLNIPHISAYSLLVEPKTIFYNLLSKGKLTLPGEDLEAEMYSYLMDEMKRNGYAQYEISNFAYKGIESKHNLLYWDNDEYIGLGAGAHGYVNSVRYSNHGPLKKYMHTIEVDEKPIMMQKEVSQVEKMEEEMFLGLRKNEGVSLARFEQRYGQALQGVYGKEIDELLEKELVSIENNFIKLTKRGRFVGNEVFQYFLTS</sequence>
<evidence type="ECO:0000256" key="2">
    <source>
        <dbReference type="ARBA" id="ARBA00017228"/>
    </source>
</evidence>
<evidence type="ECO:0000256" key="9">
    <source>
        <dbReference type="RuleBase" id="RU364116"/>
    </source>
</evidence>
<dbReference type="InterPro" id="IPR007197">
    <property type="entry name" value="rSAM"/>
</dbReference>
<dbReference type="InterPro" id="IPR058240">
    <property type="entry name" value="rSAM_sf"/>
</dbReference>
<name>A0A544SZI0_9BACI</name>
<keyword evidence="8 9" id="KW-0143">Chaperone</keyword>